<feature type="signal peptide" evidence="2">
    <location>
        <begin position="1"/>
        <end position="16"/>
    </location>
</feature>
<keyword evidence="2" id="KW-0732">Signal</keyword>
<comment type="caution">
    <text evidence="3">The sequence shown here is derived from an EMBL/GenBank/DDBJ whole genome shotgun (WGS) entry which is preliminary data.</text>
</comment>
<protein>
    <submittedName>
        <fullName evidence="3">Uncharacterized protein</fullName>
    </submittedName>
</protein>
<evidence type="ECO:0000313" key="4">
    <source>
        <dbReference type="Proteomes" id="UP000237441"/>
    </source>
</evidence>
<dbReference type="EMBL" id="JRHA01000003">
    <property type="protein sequence ID" value="PQK12965.1"/>
    <property type="molecule type" value="Genomic_DNA"/>
</dbReference>
<feature type="region of interest" description="Disordered" evidence="1">
    <location>
        <begin position="134"/>
        <end position="157"/>
    </location>
</feature>
<evidence type="ECO:0000313" key="3">
    <source>
        <dbReference type="EMBL" id="PQK12965.1"/>
    </source>
</evidence>
<sequence>MLTLSLLLGAAAGVNALAGGGVTGVNVTNGVHVCIDGCHYNGVFFSGAGYYCPIEEAVHVVLEDGTDDASPPYQCAEEELPVGFTERQLHDGEKPLECQTPTSVNRCVVYENQRGRKQNIIQWSEVVEELKKAKAQAAQSSPEKPSAAPEKPVDCGAEGSKAFQKCQQEKDASFDKCNQRGIEAIEACRQK</sequence>
<reference evidence="3 4" key="1">
    <citation type="submission" date="2016-07" db="EMBL/GenBank/DDBJ databases">
        <title>Comparative genomics of the entomopathogenic fungus Beauveria bassiana.</title>
        <authorList>
            <person name="Valero Jimenez C.A."/>
            <person name="Zwaan B.J."/>
            <person name="Van Kan J.A."/>
            <person name="Takken W."/>
            <person name="Debets A.J."/>
            <person name="Schoustra S.E."/>
            <person name="Koenraadt C.J."/>
        </authorList>
    </citation>
    <scope>NUCLEOTIDE SEQUENCE [LARGE SCALE GENOMIC DNA]</scope>
    <source>
        <strain evidence="3 4">ARSEF 8028</strain>
    </source>
</reference>
<feature type="compositionally biased region" description="Low complexity" evidence="1">
    <location>
        <begin position="135"/>
        <end position="144"/>
    </location>
</feature>
<dbReference type="Proteomes" id="UP000237441">
    <property type="component" value="Unassembled WGS sequence"/>
</dbReference>
<evidence type="ECO:0000256" key="1">
    <source>
        <dbReference type="SAM" id="MobiDB-lite"/>
    </source>
</evidence>
<dbReference type="AlphaFoldDB" id="A0A2S7Y9Z6"/>
<evidence type="ECO:0000256" key="2">
    <source>
        <dbReference type="SAM" id="SignalP"/>
    </source>
</evidence>
<gene>
    <name evidence="3" type="ORF">BB8028_0003g15800</name>
</gene>
<feature type="chain" id="PRO_5015559352" evidence="2">
    <location>
        <begin position="17"/>
        <end position="191"/>
    </location>
</feature>
<proteinExistence type="predicted"/>
<dbReference type="OrthoDB" id="5149762at2759"/>
<accession>A0A2S7Y9Z6</accession>
<organism evidence="3 4">
    <name type="scientific">Beauveria bassiana</name>
    <name type="common">White muscardine disease fungus</name>
    <name type="synonym">Tritirachium shiotae</name>
    <dbReference type="NCBI Taxonomy" id="176275"/>
    <lineage>
        <taxon>Eukaryota</taxon>
        <taxon>Fungi</taxon>
        <taxon>Dikarya</taxon>
        <taxon>Ascomycota</taxon>
        <taxon>Pezizomycotina</taxon>
        <taxon>Sordariomycetes</taxon>
        <taxon>Hypocreomycetidae</taxon>
        <taxon>Hypocreales</taxon>
        <taxon>Cordycipitaceae</taxon>
        <taxon>Beauveria</taxon>
    </lineage>
</organism>
<name>A0A2S7Y9Z6_BEABA</name>